<name>A0A9N9N2B3_9NEOP</name>
<dbReference type="AlphaFoldDB" id="A0A9N9N2B3"/>
<gene>
    <name evidence="1" type="ORF">DIATSA_LOCUS564</name>
</gene>
<accession>A0A9N9N2B3</accession>
<dbReference type="Proteomes" id="UP001153714">
    <property type="component" value="Chromosome 1"/>
</dbReference>
<dbReference type="EMBL" id="OU893332">
    <property type="protein sequence ID" value="CAG9782292.1"/>
    <property type="molecule type" value="Genomic_DNA"/>
</dbReference>
<organism evidence="1 2">
    <name type="scientific">Diatraea saccharalis</name>
    <name type="common">sugarcane borer</name>
    <dbReference type="NCBI Taxonomy" id="40085"/>
    <lineage>
        <taxon>Eukaryota</taxon>
        <taxon>Metazoa</taxon>
        <taxon>Ecdysozoa</taxon>
        <taxon>Arthropoda</taxon>
        <taxon>Hexapoda</taxon>
        <taxon>Insecta</taxon>
        <taxon>Pterygota</taxon>
        <taxon>Neoptera</taxon>
        <taxon>Endopterygota</taxon>
        <taxon>Lepidoptera</taxon>
        <taxon>Glossata</taxon>
        <taxon>Ditrysia</taxon>
        <taxon>Pyraloidea</taxon>
        <taxon>Crambidae</taxon>
        <taxon>Crambinae</taxon>
        <taxon>Diatraea</taxon>
    </lineage>
</organism>
<reference evidence="1" key="1">
    <citation type="submission" date="2021-12" db="EMBL/GenBank/DDBJ databases">
        <authorList>
            <person name="King R."/>
        </authorList>
    </citation>
    <scope>NUCLEOTIDE SEQUENCE</scope>
</reference>
<sequence length="113" mass="13122">MSEGDDVLDREVAFYATVLTPIVFLQQYRDTWCLLERFHRSIRLYQISHPTEKRQALKILQNLRSVTQKICSFVYDLSGPAPPYSTTSSDVEDDGLHDKKDINYLRELVKNLG</sequence>
<protein>
    <submittedName>
        <fullName evidence="1">Uncharacterized protein</fullName>
    </submittedName>
</protein>
<proteinExistence type="predicted"/>
<evidence type="ECO:0000313" key="1">
    <source>
        <dbReference type="EMBL" id="CAG9782292.1"/>
    </source>
</evidence>
<dbReference type="OrthoDB" id="7426906at2759"/>
<reference evidence="1" key="2">
    <citation type="submission" date="2022-10" db="EMBL/GenBank/DDBJ databases">
        <authorList>
            <consortium name="ENA_rothamsted_submissions"/>
            <consortium name="culmorum"/>
            <person name="King R."/>
        </authorList>
    </citation>
    <scope>NUCLEOTIDE SEQUENCE</scope>
</reference>
<evidence type="ECO:0000313" key="2">
    <source>
        <dbReference type="Proteomes" id="UP001153714"/>
    </source>
</evidence>
<keyword evidence="2" id="KW-1185">Reference proteome</keyword>